<evidence type="ECO:0000313" key="2">
    <source>
        <dbReference type="EMBL" id="BES99144.1"/>
    </source>
</evidence>
<organism evidence="2 3">
    <name type="scientific">Nesidiocoris tenuis</name>
    <dbReference type="NCBI Taxonomy" id="355587"/>
    <lineage>
        <taxon>Eukaryota</taxon>
        <taxon>Metazoa</taxon>
        <taxon>Ecdysozoa</taxon>
        <taxon>Arthropoda</taxon>
        <taxon>Hexapoda</taxon>
        <taxon>Insecta</taxon>
        <taxon>Pterygota</taxon>
        <taxon>Neoptera</taxon>
        <taxon>Paraneoptera</taxon>
        <taxon>Hemiptera</taxon>
        <taxon>Heteroptera</taxon>
        <taxon>Panheteroptera</taxon>
        <taxon>Cimicomorpha</taxon>
        <taxon>Miridae</taxon>
        <taxon>Dicyphina</taxon>
        <taxon>Nesidiocoris</taxon>
    </lineage>
</organism>
<name>A0ABN7B420_9HEMI</name>
<proteinExistence type="predicted"/>
<protein>
    <submittedName>
        <fullName evidence="2">Uncharacterized protein</fullName>
    </submittedName>
</protein>
<dbReference type="Proteomes" id="UP001307889">
    <property type="component" value="Chromosome 10"/>
</dbReference>
<sequence length="148" mass="16937">MIRNEGAPIGEQNPTPGHEKAKIVDDNSPRRRGPRKFRCADFERCQKSVSIWRTKVFSKLAVINIISLKKFFTDLSMRGRTLHKPCEWRPLDRLPARRLEDAGGTQDRAGGACAILHPMHLTFPIRVGQFIPKFEKCVTSIVYLYDSE</sequence>
<gene>
    <name evidence="2" type="ORF">NTJ_11961</name>
</gene>
<evidence type="ECO:0000313" key="3">
    <source>
        <dbReference type="Proteomes" id="UP001307889"/>
    </source>
</evidence>
<keyword evidence="3" id="KW-1185">Reference proteome</keyword>
<dbReference type="EMBL" id="AP028918">
    <property type="protein sequence ID" value="BES99144.1"/>
    <property type="molecule type" value="Genomic_DNA"/>
</dbReference>
<feature type="compositionally biased region" description="Basic and acidic residues" evidence="1">
    <location>
        <begin position="17"/>
        <end position="29"/>
    </location>
</feature>
<feature type="region of interest" description="Disordered" evidence="1">
    <location>
        <begin position="1"/>
        <end position="35"/>
    </location>
</feature>
<accession>A0ABN7B420</accession>
<evidence type="ECO:0000256" key="1">
    <source>
        <dbReference type="SAM" id="MobiDB-lite"/>
    </source>
</evidence>
<reference evidence="2 3" key="1">
    <citation type="submission" date="2023-09" db="EMBL/GenBank/DDBJ databases">
        <title>Nesidiocoris tenuis whole genome shotgun sequence.</title>
        <authorList>
            <person name="Shibata T."/>
            <person name="Shimoda M."/>
            <person name="Kobayashi T."/>
            <person name="Uehara T."/>
        </authorList>
    </citation>
    <scope>NUCLEOTIDE SEQUENCE [LARGE SCALE GENOMIC DNA]</scope>
    <source>
        <strain evidence="2 3">Japan</strain>
    </source>
</reference>